<feature type="compositionally biased region" description="Basic and acidic residues" evidence="11">
    <location>
        <begin position="355"/>
        <end position="366"/>
    </location>
</feature>
<evidence type="ECO:0000256" key="8">
    <source>
        <dbReference type="ARBA" id="ARBA00047899"/>
    </source>
</evidence>
<dbReference type="InterPro" id="IPR000719">
    <property type="entry name" value="Prot_kinase_dom"/>
</dbReference>
<organism evidence="14 15">
    <name type="scientific">Nocardioides koreensis</name>
    <dbReference type="NCBI Taxonomy" id="433651"/>
    <lineage>
        <taxon>Bacteria</taxon>
        <taxon>Bacillati</taxon>
        <taxon>Actinomycetota</taxon>
        <taxon>Actinomycetes</taxon>
        <taxon>Propionibacteriales</taxon>
        <taxon>Nocardioidaceae</taxon>
        <taxon>Nocardioides</taxon>
    </lineage>
</organism>
<keyword evidence="15" id="KW-1185">Reference proteome</keyword>
<dbReference type="InterPro" id="IPR008271">
    <property type="entry name" value="Ser/Thr_kinase_AS"/>
</dbReference>
<dbReference type="PROSITE" id="PS50011">
    <property type="entry name" value="PROTEIN_KINASE_DOM"/>
    <property type="match status" value="1"/>
</dbReference>
<dbReference type="GO" id="GO:0016301">
    <property type="term" value="F:kinase activity"/>
    <property type="evidence" value="ECO:0007669"/>
    <property type="project" value="UniProtKB-KW"/>
</dbReference>
<evidence type="ECO:0000259" key="12">
    <source>
        <dbReference type="PROSITE" id="PS50011"/>
    </source>
</evidence>
<dbReference type="SMART" id="SM00220">
    <property type="entry name" value="S_TKc"/>
    <property type="match status" value="1"/>
</dbReference>
<keyword evidence="6 14" id="KW-0418">Kinase</keyword>
<dbReference type="PROSITE" id="PS00108">
    <property type="entry name" value="PROTEIN_KINASE_ST"/>
    <property type="match status" value="1"/>
</dbReference>
<keyword evidence="5 10" id="KW-0547">Nucleotide-binding</keyword>
<evidence type="ECO:0000256" key="2">
    <source>
        <dbReference type="ARBA" id="ARBA00022527"/>
    </source>
</evidence>
<dbReference type="Pfam" id="PF00069">
    <property type="entry name" value="Pkinase"/>
    <property type="match status" value="1"/>
</dbReference>
<keyword evidence="4" id="KW-0677">Repeat</keyword>
<evidence type="ECO:0000256" key="4">
    <source>
        <dbReference type="ARBA" id="ARBA00022737"/>
    </source>
</evidence>
<comment type="caution">
    <text evidence="14">The sequence shown here is derived from an EMBL/GenBank/DDBJ whole genome shotgun (WGS) entry which is preliminary data.</text>
</comment>
<dbReference type="CDD" id="cd06577">
    <property type="entry name" value="PASTA_pknB"/>
    <property type="match status" value="2"/>
</dbReference>
<evidence type="ECO:0000256" key="5">
    <source>
        <dbReference type="ARBA" id="ARBA00022741"/>
    </source>
</evidence>
<protein>
    <recommendedName>
        <fullName evidence="1">non-specific serine/threonine protein kinase</fullName>
        <ecNumber evidence="1">2.7.11.1</ecNumber>
    </recommendedName>
</protein>
<feature type="domain" description="PASTA" evidence="13">
    <location>
        <begin position="334"/>
        <end position="400"/>
    </location>
</feature>
<evidence type="ECO:0000313" key="14">
    <source>
        <dbReference type="EMBL" id="GAA2153579.1"/>
    </source>
</evidence>
<evidence type="ECO:0000259" key="13">
    <source>
        <dbReference type="PROSITE" id="PS51178"/>
    </source>
</evidence>
<gene>
    <name evidence="14" type="ORF">GCM10009844_38150</name>
</gene>
<dbReference type="RefSeq" id="WP_344156169.1">
    <property type="nucleotide sequence ID" value="NZ_BAAAQR010000014.1"/>
</dbReference>
<reference evidence="14 15" key="1">
    <citation type="journal article" date="2019" name="Int. J. Syst. Evol. Microbiol.">
        <title>The Global Catalogue of Microorganisms (GCM) 10K type strain sequencing project: providing services to taxonomists for standard genome sequencing and annotation.</title>
        <authorList>
            <consortium name="The Broad Institute Genomics Platform"/>
            <consortium name="The Broad Institute Genome Sequencing Center for Infectious Disease"/>
            <person name="Wu L."/>
            <person name="Ma J."/>
        </authorList>
    </citation>
    <scope>NUCLEOTIDE SEQUENCE [LARGE SCALE GENOMIC DNA]</scope>
    <source>
        <strain evidence="14 15">JCM 16022</strain>
    </source>
</reference>
<dbReference type="PANTHER" id="PTHR43289">
    <property type="entry name" value="MITOGEN-ACTIVATED PROTEIN KINASE KINASE KINASE 20-RELATED"/>
    <property type="match status" value="1"/>
</dbReference>
<dbReference type="PROSITE" id="PS00107">
    <property type="entry name" value="PROTEIN_KINASE_ATP"/>
    <property type="match status" value="1"/>
</dbReference>
<name>A0ABN3A495_9ACTN</name>
<dbReference type="InterPro" id="IPR017441">
    <property type="entry name" value="Protein_kinase_ATP_BS"/>
</dbReference>
<dbReference type="EMBL" id="BAAAQR010000014">
    <property type="protein sequence ID" value="GAA2153579.1"/>
    <property type="molecule type" value="Genomic_DNA"/>
</dbReference>
<dbReference type="Pfam" id="PF03793">
    <property type="entry name" value="PASTA"/>
    <property type="match status" value="2"/>
</dbReference>
<dbReference type="Proteomes" id="UP001501771">
    <property type="component" value="Unassembled WGS sequence"/>
</dbReference>
<dbReference type="PANTHER" id="PTHR43289:SF6">
    <property type="entry name" value="SERINE_THREONINE-PROTEIN KINASE NEKL-3"/>
    <property type="match status" value="1"/>
</dbReference>
<feature type="domain" description="Protein kinase" evidence="12">
    <location>
        <begin position="13"/>
        <end position="272"/>
    </location>
</feature>
<evidence type="ECO:0000256" key="1">
    <source>
        <dbReference type="ARBA" id="ARBA00012513"/>
    </source>
</evidence>
<dbReference type="SMART" id="SM00740">
    <property type="entry name" value="PASTA"/>
    <property type="match status" value="2"/>
</dbReference>
<comment type="catalytic activity">
    <reaction evidence="8">
        <text>L-threonyl-[protein] + ATP = O-phospho-L-threonyl-[protein] + ADP + H(+)</text>
        <dbReference type="Rhea" id="RHEA:46608"/>
        <dbReference type="Rhea" id="RHEA-COMP:11060"/>
        <dbReference type="Rhea" id="RHEA-COMP:11605"/>
        <dbReference type="ChEBI" id="CHEBI:15378"/>
        <dbReference type="ChEBI" id="CHEBI:30013"/>
        <dbReference type="ChEBI" id="CHEBI:30616"/>
        <dbReference type="ChEBI" id="CHEBI:61977"/>
        <dbReference type="ChEBI" id="CHEBI:456216"/>
        <dbReference type="EC" id="2.7.11.1"/>
    </reaction>
</comment>
<evidence type="ECO:0000256" key="11">
    <source>
        <dbReference type="SAM" id="MobiDB-lite"/>
    </source>
</evidence>
<sequence>MEDVVGDLAGGRYELHEMVGSGGTGSVRRAHDTLLDRSVAVKMLRGNTADETVRARMRAEAQLAGSLHHPGIAQVYDYGEETADGAPAPYIVMQYVEGTSLWQVLRERRTLPPVEVMHLVAQVASALEVAHEAGIVHRDLKPANMLVTPEGRIVLVDFGIARTQDADPLTLTGTIVGTADYISPEQSEGRSATSRSDLYSLGMVAYECLSGRKPFRRDSDVATALAHMVDEAPPLGPNVPEDVRALVEQMIAKDPEDRPVDAAEVAARAAALAGPLTSAPQPSGSVEVPGAPVPSAGLRRPSMRHHPVLRSRRVYVSASALLAAVACSVFVAARSPAVRVPDLEGQRAAPAEQTLEDHGFDVRRSYADQPGTRRGTVLDQRPAPGTRGEDDTVVTLTVASGRADLRAEDVTGESYDQAARDLVALGLVPSRAYRTQAEGAGGVVAVHPTGRLPQGTAVTLIVAVAPE</sequence>
<feature type="binding site" evidence="10">
    <location>
        <position position="42"/>
    </location>
    <ligand>
        <name>ATP</name>
        <dbReference type="ChEBI" id="CHEBI:30616"/>
    </ligand>
</feature>
<dbReference type="SUPFAM" id="SSF56112">
    <property type="entry name" value="Protein kinase-like (PK-like)"/>
    <property type="match status" value="1"/>
</dbReference>
<comment type="catalytic activity">
    <reaction evidence="9">
        <text>L-seryl-[protein] + ATP = O-phospho-L-seryl-[protein] + ADP + H(+)</text>
        <dbReference type="Rhea" id="RHEA:17989"/>
        <dbReference type="Rhea" id="RHEA-COMP:9863"/>
        <dbReference type="Rhea" id="RHEA-COMP:11604"/>
        <dbReference type="ChEBI" id="CHEBI:15378"/>
        <dbReference type="ChEBI" id="CHEBI:29999"/>
        <dbReference type="ChEBI" id="CHEBI:30616"/>
        <dbReference type="ChEBI" id="CHEBI:83421"/>
        <dbReference type="ChEBI" id="CHEBI:456216"/>
        <dbReference type="EC" id="2.7.11.1"/>
    </reaction>
</comment>
<feature type="region of interest" description="Disordered" evidence="11">
    <location>
        <begin position="349"/>
        <end position="390"/>
    </location>
</feature>
<keyword evidence="3" id="KW-0808">Transferase</keyword>
<evidence type="ECO:0000256" key="9">
    <source>
        <dbReference type="ARBA" id="ARBA00048679"/>
    </source>
</evidence>
<dbReference type="CDD" id="cd14014">
    <property type="entry name" value="STKc_PknB_like"/>
    <property type="match status" value="1"/>
</dbReference>
<dbReference type="Gene3D" id="3.30.200.20">
    <property type="entry name" value="Phosphorylase Kinase, domain 1"/>
    <property type="match status" value="1"/>
</dbReference>
<feature type="region of interest" description="Disordered" evidence="11">
    <location>
        <begin position="276"/>
        <end position="299"/>
    </location>
</feature>
<evidence type="ECO:0000256" key="3">
    <source>
        <dbReference type="ARBA" id="ARBA00022679"/>
    </source>
</evidence>
<evidence type="ECO:0000256" key="7">
    <source>
        <dbReference type="ARBA" id="ARBA00022840"/>
    </source>
</evidence>
<dbReference type="Gene3D" id="3.30.10.20">
    <property type="match status" value="1"/>
</dbReference>
<dbReference type="InterPro" id="IPR011009">
    <property type="entry name" value="Kinase-like_dom_sf"/>
</dbReference>
<evidence type="ECO:0000256" key="10">
    <source>
        <dbReference type="PROSITE-ProRule" id="PRU10141"/>
    </source>
</evidence>
<evidence type="ECO:0000313" key="15">
    <source>
        <dbReference type="Proteomes" id="UP001501771"/>
    </source>
</evidence>
<dbReference type="Gene3D" id="1.10.510.10">
    <property type="entry name" value="Transferase(Phosphotransferase) domain 1"/>
    <property type="match status" value="1"/>
</dbReference>
<dbReference type="EC" id="2.7.11.1" evidence="1"/>
<keyword evidence="7 10" id="KW-0067">ATP-binding</keyword>
<proteinExistence type="predicted"/>
<dbReference type="PROSITE" id="PS51178">
    <property type="entry name" value="PASTA"/>
    <property type="match status" value="1"/>
</dbReference>
<dbReference type="InterPro" id="IPR005543">
    <property type="entry name" value="PASTA_dom"/>
</dbReference>
<keyword evidence="2" id="KW-0723">Serine/threonine-protein kinase</keyword>
<evidence type="ECO:0000256" key="6">
    <source>
        <dbReference type="ARBA" id="ARBA00022777"/>
    </source>
</evidence>
<accession>A0ABN3A495</accession>